<feature type="domain" description="Ketosynthase family 3 (KS3)" evidence="10">
    <location>
        <begin position="6"/>
        <end position="431"/>
    </location>
</feature>
<dbReference type="Gene3D" id="3.30.559.30">
    <property type="entry name" value="Nonribosomal peptide synthetase, condensation domain"/>
    <property type="match status" value="1"/>
</dbReference>
<dbReference type="Gene3D" id="1.10.1240.100">
    <property type="match status" value="1"/>
</dbReference>
<accession>U7QY17</accession>
<dbReference type="AlphaFoldDB" id="U7QY17"/>
<dbReference type="GO" id="GO:0071770">
    <property type="term" value="P:DIM/DIP cell wall layer assembly"/>
    <property type="evidence" value="ECO:0007669"/>
    <property type="project" value="TreeGrafter"/>
</dbReference>
<feature type="domain" description="Carrier" evidence="9">
    <location>
        <begin position="730"/>
        <end position="805"/>
    </location>
</feature>
<dbReference type="SMART" id="SM00823">
    <property type="entry name" value="PKS_PP"/>
    <property type="match status" value="1"/>
</dbReference>
<dbReference type="Proteomes" id="UP000017133">
    <property type="component" value="Unassembled WGS sequence"/>
</dbReference>
<dbReference type="GO" id="GO:0005737">
    <property type="term" value="C:cytoplasm"/>
    <property type="evidence" value="ECO:0007669"/>
    <property type="project" value="UniProtKB-SubCell"/>
</dbReference>
<evidence type="ECO:0000256" key="5">
    <source>
        <dbReference type="ARBA" id="ARBA00022490"/>
    </source>
</evidence>
<dbReference type="GO" id="GO:0031177">
    <property type="term" value="F:phosphopantetheine binding"/>
    <property type="evidence" value="ECO:0007669"/>
    <property type="project" value="InterPro"/>
</dbReference>
<comment type="subcellular location">
    <subcellularLocation>
        <location evidence="2">Cytoplasm</location>
    </subcellularLocation>
</comment>
<dbReference type="Pfam" id="PF02801">
    <property type="entry name" value="Ketoacyl-synt_C"/>
    <property type="match status" value="1"/>
</dbReference>
<keyword evidence="6" id="KW-0597">Phosphoprotein</keyword>
<organism evidence="11 12">
    <name type="scientific">Photorhabdus temperata J3</name>
    <dbReference type="NCBI Taxonomy" id="1389415"/>
    <lineage>
        <taxon>Bacteria</taxon>
        <taxon>Pseudomonadati</taxon>
        <taxon>Pseudomonadota</taxon>
        <taxon>Gammaproteobacteria</taxon>
        <taxon>Enterobacterales</taxon>
        <taxon>Morganellaceae</taxon>
        <taxon>Photorhabdus</taxon>
    </lineage>
</organism>
<dbReference type="Pfam" id="PF22336">
    <property type="entry name" value="RhiE-like_linker"/>
    <property type="match status" value="1"/>
</dbReference>
<dbReference type="GO" id="GO:0004312">
    <property type="term" value="F:fatty acid synthase activity"/>
    <property type="evidence" value="ECO:0007669"/>
    <property type="project" value="TreeGrafter"/>
</dbReference>
<comment type="cofactor">
    <cofactor evidence="1">
        <name>pantetheine 4'-phosphate</name>
        <dbReference type="ChEBI" id="CHEBI:47942"/>
    </cofactor>
</comment>
<dbReference type="SUPFAM" id="SSF52151">
    <property type="entry name" value="FabD/lysophospholipase-like"/>
    <property type="match status" value="1"/>
</dbReference>
<reference evidence="11 12" key="1">
    <citation type="submission" date="2013-10" db="EMBL/GenBank/DDBJ databases">
        <title>Whole Genome Shotgun Sequence of Photorhabdus temperata J3.</title>
        <authorList>
            <person name="Park G.-S."/>
            <person name="Hong S.-J."/>
            <person name="Shin J.-H."/>
        </authorList>
    </citation>
    <scope>NUCLEOTIDE SEQUENCE [LARGE SCALE GENOMIC DNA]</scope>
    <source>
        <strain evidence="11 12">J3</strain>
    </source>
</reference>
<gene>
    <name evidence="11" type="ORF">O185_16975</name>
</gene>
<dbReference type="InterPro" id="IPR016039">
    <property type="entry name" value="Thiolase-like"/>
</dbReference>
<dbReference type="InterPro" id="IPR014031">
    <property type="entry name" value="Ketoacyl_synth_C"/>
</dbReference>
<dbReference type="InterPro" id="IPR023213">
    <property type="entry name" value="CAT-like_dom_sf"/>
</dbReference>
<dbReference type="RefSeq" id="WP_023045453.1">
    <property type="nucleotide sequence ID" value="NZ_AXDT01000164.1"/>
</dbReference>
<keyword evidence="4" id="KW-0596">Phosphopantetheine</keyword>
<dbReference type="InterPro" id="IPR050091">
    <property type="entry name" value="PKS_NRPS_Biosynth_Enz"/>
</dbReference>
<keyword evidence="8" id="KW-0677">Repeat</keyword>
<evidence type="ECO:0000256" key="8">
    <source>
        <dbReference type="ARBA" id="ARBA00022737"/>
    </source>
</evidence>
<keyword evidence="7" id="KW-0808">Transferase</keyword>
<dbReference type="Pfam" id="PF00550">
    <property type="entry name" value="PP-binding"/>
    <property type="match status" value="1"/>
</dbReference>
<dbReference type="InterPro" id="IPR014030">
    <property type="entry name" value="Ketoacyl_synth_N"/>
</dbReference>
<protein>
    <submittedName>
        <fullName evidence="11">Uncharacterized protein</fullName>
    </submittedName>
</protein>
<dbReference type="InterPro" id="IPR006162">
    <property type="entry name" value="Ppantetheine_attach_site"/>
</dbReference>
<dbReference type="SUPFAM" id="SSF53901">
    <property type="entry name" value="Thiolase-like"/>
    <property type="match status" value="1"/>
</dbReference>
<dbReference type="Gene3D" id="3.40.47.10">
    <property type="match status" value="1"/>
</dbReference>
<dbReference type="InterPro" id="IPR001242">
    <property type="entry name" value="Condensation_dom"/>
</dbReference>
<dbReference type="Pfam" id="PF00668">
    <property type="entry name" value="Condensation"/>
    <property type="match status" value="1"/>
</dbReference>
<dbReference type="SMART" id="SM00825">
    <property type="entry name" value="PKS_KS"/>
    <property type="match status" value="1"/>
</dbReference>
<evidence type="ECO:0000259" key="9">
    <source>
        <dbReference type="PROSITE" id="PS50075"/>
    </source>
</evidence>
<evidence type="ECO:0000256" key="2">
    <source>
        <dbReference type="ARBA" id="ARBA00004496"/>
    </source>
</evidence>
<dbReference type="PANTHER" id="PTHR43775">
    <property type="entry name" value="FATTY ACID SYNTHASE"/>
    <property type="match status" value="1"/>
</dbReference>
<dbReference type="PANTHER" id="PTHR43775:SF37">
    <property type="entry name" value="SI:DKEY-61P9.11"/>
    <property type="match status" value="1"/>
</dbReference>
<dbReference type="GO" id="GO:0006633">
    <property type="term" value="P:fatty acid biosynthetic process"/>
    <property type="evidence" value="ECO:0007669"/>
    <property type="project" value="TreeGrafter"/>
</dbReference>
<dbReference type="Pfam" id="PF00109">
    <property type="entry name" value="ketoacyl-synt"/>
    <property type="match status" value="1"/>
</dbReference>
<dbReference type="InterPro" id="IPR016035">
    <property type="entry name" value="Acyl_Trfase/lysoPLipase"/>
</dbReference>
<dbReference type="GO" id="GO:0005886">
    <property type="term" value="C:plasma membrane"/>
    <property type="evidence" value="ECO:0007669"/>
    <property type="project" value="TreeGrafter"/>
</dbReference>
<dbReference type="EMBL" id="AXDT01000164">
    <property type="protein sequence ID" value="ERT11927.1"/>
    <property type="molecule type" value="Genomic_DNA"/>
</dbReference>
<comment type="caution">
    <text evidence="11">The sequence shown here is derived from an EMBL/GenBank/DDBJ whole genome shotgun (WGS) entry which is preliminary data.</text>
</comment>
<keyword evidence="5" id="KW-0963">Cytoplasm</keyword>
<evidence type="ECO:0000256" key="3">
    <source>
        <dbReference type="ARBA" id="ARBA00004792"/>
    </source>
</evidence>
<evidence type="ECO:0000313" key="11">
    <source>
        <dbReference type="EMBL" id="ERT11927.1"/>
    </source>
</evidence>
<dbReference type="InterPro" id="IPR009081">
    <property type="entry name" value="PP-bd_ACP"/>
</dbReference>
<keyword evidence="12" id="KW-1185">Reference proteome</keyword>
<dbReference type="PROSITE" id="PS52004">
    <property type="entry name" value="KS3_2"/>
    <property type="match status" value="1"/>
</dbReference>
<dbReference type="InterPro" id="IPR054514">
    <property type="entry name" value="RhiE-like_linker"/>
</dbReference>
<dbReference type="PROSITE" id="PS50075">
    <property type="entry name" value="CARRIER"/>
    <property type="match status" value="1"/>
</dbReference>
<dbReference type="InterPro" id="IPR020841">
    <property type="entry name" value="PKS_Beta-ketoAc_synthase_dom"/>
</dbReference>
<evidence type="ECO:0000259" key="10">
    <source>
        <dbReference type="PROSITE" id="PS52004"/>
    </source>
</evidence>
<evidence type="ECO:0000256" key="6">
    <source>
        <dbReference type="ARBA" id="ARBA00022553"/>
    </source>
</evidence>
<dbReference type="SUPFAM" id="SSF52777">
    <property type="entry name" value="CoA-dependent acyltransferases"/>
    <property type="match status" value="2"/>
</dbReference>
<evidence type="ECO:0000313" key="12">
    <source>
        <dbReference type="Proteomes" id="UP000017133"/>
    </source>
</evidence>
<dbReference type="InterPro" id="IPR036736">
    <property type="entry name" value="ACP-like_sf"/>
</dbReference>
<dbReference type="InterPro" id="IPR020806">
    <property type="entry name" value="PKS_PP-bd"/>
</dbReference>
<evidence type="ECO:0000256" key="4">
    <source>
        <dbReference type="ARBA" id="ARBA00022450"/>
    </source>
</evidence>
<proteinExistence type="predicted"/>
<dbReference type="CDD" id="cd00833">
    <property type="entry name" value="PKS"/>
    <property type="match status" value="1"/>
</dbReference>
<dbReference type="PATRIC" id="fig|1389415.4.peg.3376"/>
<dbReference type="SUPFAM" id="SSF47336">
    <property type="entry name" value="ACP-like"/>
    <property type="match status" value="1"/>
</dbReference>
<name>U7QY17_PHOTE</name>
<comment type="pathway">
    <text evidence="3">Antibiotic biosynthesis.</text>
</comment>
<dbReference type="Gene3D" id="3.30.559.10">
    <property type="entry name" value="Chloramphenicol acetyltransferase-like domain"/>
    <property type="match status" value="1"/>
</dbReference>
<dbReference type="PROSITE" id="PS00012">
    <property type="entry name" value="PHOSPHOPANTETHEINE"/>
    <property type="match status" value="1"/>
</dbReference>
<dbReference type="Gene3D" id="1.10.1200.10">
    <property type="entry name" value="ACP-like"/>
    <property type="match status" value="1"/>
</dbReference>
<evidence type="ECO:0000256" key="1">
    <source>
        <dbReference type="ARBA" id="ARBA00001957"/>
    </source>
</evidence>
<sequence>MKLYDKDMIAVVGVSFRLPLCSTWDELERLLAQGSDCVRPFSTKRASATGISLNGNEKEGGWLEDISGFDYRYFNLSRREAELIDPRQRLTLQLAIEAIGHAGYKPDDLSGKSVGVLVAAHGGLGPDLYQLLTDRDQANPLAFIGSLHALAAGRISYLLNLHGPAQSIDTGCSSFLVALHEACKMLLTEECDVALTGGCELILGPLPQKIKGDNQGLGVESSTDRCRPFDAASDGAGFGEGGGFVLLKRLSDATRDKDIIHAVIRGSATNHDGGRSNGITAPSSQAQTQVIVSAWERANITGNDIGYIEAHGTGTKIGDPIELDGLIKAFESTPREEKPCLISSVKGNFGHLSGMAGFAGLMRIIAQFRAKTIFPTVHFNIPNPLLALTEDAPVKISDSNQPWLSAVDGIRVAGLSGFGLSGTNVHFVIQEPEITAITECSEETERLIVVSASNKACLSQYLNSLSTALMSHQYSLADIANVLMLGREHMDCRWSYVAESLGDLSDALIRKTVKVNSAVDKPKYGLIFGDICEVDSHLISERMRAFPAFSAVIHQAKSVIQGKELTLPQRYLTWLVAHYALFSSFGLTTDIILGHGIGKLAAQVANGEVDFVTALFEVKVEVSITLDPERLKKVYEENRDICFIDFSAASELSEIIRNIGMNTLSVDCSLLVVLGRIFESGIDLCWENGFGYRLPKRIELPISPFAAEACWPKTVERVKEQPAAQSEIVNNTLSVEDTLLELIRKILKEPAVTLADDFFDIGGNSLNGAQLIVRINKALGIELELMDLLESTSLEAFCDLAKAATPFEKRVPETNRSSIDQGSLTGQQQSIWAAIELAGETGAYNVPVALFSEVEINIEWVEKQLSQIVEHQPMLRCALQQAKEEVIQVIFPAQPVKLVLQEFALTYTPLSSGMPVLIDILRVKVAEPLSPYDIPPVRFELISVKFQDGLRQILLLTFHHLFFDGWSWRLIFAALSNSRHAIPERDYISYSHYQRDMLMGVEGKALIDFWTDYLSGATVAKLPGSHYLVKGEVVALQGANIHLDISPEVVVGLKKIAKEHRVTIQMIMLTVWVALQWKITAVKDICIAMPVSNRLPEDENTIGCYVNTTIIRSEIHPQQPFLMALNKVKSASLSAISHCELPVDSIFKLVGGSAFDITMFDYHNAVLPVNYLGKEQQKVELLDIDPVGAKYPLNITCTEYGEDLQLRLEYSSALFGSEIASHWLNEFNHALERISMSGVEMDIFGLFDHTDNESEPIPDFNF</sequence>
<evidence type="ECO:0000256" key="7">
    <source>
        <dbReference type="ARBA" id="ARBA00022679"/>
    </source>
</evidence>